<evidence type="ECO:0000313" key="2">
    <source>
        <dbReference type="Proteomes" id="UP001050975"/>
    </source>
</evidence>
<organism evidence="1 2">
    <name type="scientific">Microseira wollei NIES-4236</name>
    <dbReference type="NCBI Taxonomy" id="2530354"/>
    <lineage>
        <taxon>Bacteria</taxon>
        <taxon>Bacillati</taxon>
        <taxon>Cyanobacteriota</taxon>
        <taxon>Cyanophyceae</taxon>
        <taxon>Oscillatoriophycideae</taxon>
        <taxon>Aerosakkonematales</taxon>
        <taxon>Aerosakkonemataceae</taxon>
        <taxon>Microseira</taxon>
    </lineage>
</organism>
<accession>A0AAV3WJV4</accession>
<comment type="caution">
    <text evidence="1">The sequence shown here is derived from an EMBL/GenBank/DDBJ whole genome shotgun (WGS) entry which is preliminary data.</text>
</comment>
<reference evidence="1" key="1">
    <citation type="submission" date="2019-10" db="EMBL/GenBank/DDBJ databases">
        <title>Draft genome sequece of Microseira wollei NIES-4236.</title>
        <authorList>
            <person name="Yamaguchi H."/>
            <person name="Suzuki S."/>
            <person name="Kawachi M."/>
        </authorList>
    </citation>
    <scope>NUCLEOTIDE SEQUENCE</scope>
    <source>
        <strain evidence="1">NIES-4236</strain>
    </source>
</reference>
<sequence length="84" mass="9364">MTATRQELYMNLIDELFKCPSGQEPEVLDAHLDLIDAGLVETMVQLATYMAHQDNQDGAKFLLHVARELAKQLGLYPELSTTSA</sequence>
<protein>
    <submittedName>
        <fullName evidence="1">Uncharacterized protein</fullName>
    </submittedName>
</protein>
<proteinExistence type="predicted"/>
<dbReference type="Proteomes" id="UP001050975">
    <property type="component" value="Unassembled WGS sequence"/>
</dbReference>
<dbReference type="RefSeq" id="WP_226586535.1">
    <property type="nucleotide sequence ID" value="NZ_BLAY01000094.1"/>
</dbReference>
<name>A0AAV3WJV4_9CYAN</name>
<dbReference type="EMBL" id="BLAY01000094">
    <property type="protein sequence ID" value="GET40584.1"/>
    <property type="molecule type" value="Genomic_DNA"/>
</dbReference>
<keyword evidence="2" id="KW-1185">Reference proteome</keyword>
<evidence type="ECO:0000313" key="1">
    <source>
        <dbReference type="EMBL" id="GET40584.1"/>
    </source>
</evidence>
<gene>
    <name evidence="1" type="ORF">MiSe_53940</name>
</gene>
<dbReference type="AlphaFoldDB" id="A0AAV3WJV4"/>